<evidence type="ECO:0000313" key="1">
    <source>
        <dbReference type="EMBL" id="KAJ3815073.1"/>
    </source>
</evidence>
<name>A0ACC1UE39_9AGAR</name>
<reference evidence="1" key="1">
    <citation type="submission" date="2022-09" db="EMBL/GenBank/DDBJ databases">
        <title>A Global Phylogenomic Analysis of the Shiitake Genus Lentinula.</title>
        <authorList>
            <consortium name="DOE Joint Genome Institute"/>
            <person name="Sierra-Patev S."/>
            <person name="Min B."/>
            <person name="Naranjo-Ortiz M."/>
            <person name="Looney B."/>
            <person name="Konkel Z."/>
            <person name="Slot J.C."/>
            <person name="Sakamoto Y."/>
            <person name="Steenwyk J.L."/>
            <person name="Rokas A."/>
            <person name="Carro J."/>
            <person name="Camarero S."/>
            <person name="Ferreira P."/>
            <person name="Molpeceres G."/>
            <person name="Ruiz-Duenas F.J."/>
            <person name="Serrano A."/>
            <person name="Henrissat B."/>
            <person name="Drula E."/>
            <person name="Hughes K.W."/>
            <person name="Mata J.L."/>
            <person name="Ishikawa N.K."/>
            <person name="Vargas-Isla R."/>
            <person name="Ushijima S."/>
            <person name="Smith C.A."/>
            <person name="Ahrendt S."/>
            <person name="Andreopoulos W."/>
            <person name="He G."/>
            <person name="Labutti K."/>
            <person name="Lipzen A."/>
            <person name="Ng V."/>
            <person name="Riley R."/>
            <person name="Sandor L."/>
            <person name="Barry K."/>
            <person name="Martinez A.T."/>
            <person name="Xiao Y."/>
            <person name="Gibbons J.G."/>
            <person name="Terashima K."/>
            <person name="Grigoriev I.V."/>
            <person name="Hibbett D.S."/>
        </authorList>
    </citation>
    <scope>NUCLEOTIDE SEQUENCE</scope>
    <source>
        <strain evidence="1">TMI1499</strain>
    </source>
</reference>
<sequence>MADSIEDLESLYRLKYLSGVALSVMVYDHLLTLNEEFSNIWAAPNRDYFQKLMFVINRYYTEAMVMYVVYVVVDSSGFSLSLQQYSPPPLTTAVFITLRVYHSWDKRKQVAIILLVAFIIFMAAAAALAVLSAVNVQPAIHFVSFLKACEVPDIPITFPFMMGTLLGFDLFIILVAFFNAFERPHKTHADVLDTLHRDGARSFVVSGQAPYSKYLCSSAGQYREIKAIFLLRLGCLIVSVVGLPADCFGALSVMWTLTAIISSRIHLRVEGLKFATLAFGSSFLVI</sequence>
<accession>A0ACC1UE39</accession>
<organism evidence="1 2">
    <name type="scientific">Lentinula aff. lateritia</name>
    <dbReference type="NCBI Taxonomy" id="2804960"/>
    <lineage>
        <taxon>Eukaryota</taxon>
        <taxon>Fungi</taxon>
        <taxon>Dikarya</taxon>
        <taxon>Basidiomycota</taxon>
        <taxon>Agaricomycotina</taxon>
        <taxon>Agaricomycetes</taxon>
        <taxon>Agaricomycetidae</taxon>
        <taxon>Agaricales</taxon>
        <taxon>Marasmiineae</taxon>
        <taxon>Omphalotaceae</taxon>
        <taxon>Lentinula</taxon>
    </lineage>
</organism>
<comment type="caution">
    <text evidence="1">The sequence shown here is derived from an EMBL/GenBank/DDBJ whole genome shotgun (WGS) entry which is preliminary data.</text>
</comment>
<gene>
    <name evidence="1" type="ORF">F5876DRAFT_72330</name>
</gene>
<keyword evidence="2" id="KW-1185">Reference proteome</keyword>
<evidence type="ECO:0000313" key="2">
    <source>
        <dbReference type="Proteomes" id="UP001163835"/>
    </source>
</evidence>
<proteinExistence type="predicted"/>
<protein>
    <submittedName>
        <fullName evidence="1">Uncharacterized protein</fullName>
    </submittedName>
</protein>
<dbReference type="Proteomes" id="UP001163835">
    <property type="component" value="Unassembled WGS sequence"/>
</dbReference>
<dbReference type="EMBL" id="MU794955">
    <property type="protein sequence ID" value="KAJ3815073.1"/>
    <property type="molecule type" value="Genomic_DNA"/>
</dbReference>